<dbReference type="Pfam" id="PF25137">
    <property type="entry name" value="ADH_Fe_C"/>
    <property type="match status" value="1"/>
</dbReference>
<dbReference type="EMBL" id="FNEJ01000017">
    <property type="protein sequence ID" value="SDJ08218.1"/>
    <property type="molecule type" value="Genomic_DNA"/>
</dbReference>
<dbReference type="RefSeq" id="WP_089849589.1">
    <property type="nucleotide sequence ID" value="NZ_FNEJ01000017.1"/>
</dbReference>
<evidence type="ECO:0000313" key="9">
    <source>
        <dbReference type="Proteomes" id="UP000199093"/>
    </source>
</evidence>
<dbReference type="PANTHER" id="PTHR11496">
    <property type="entry name" value="ALCOHOL DEHYDROGENASE"/>
    <property type="match status" value="1"/>
</dbReference>
<dbReference type="Proteomes" id="UP000199093">
    <property type="component" value="Unassembled WGS sequence"/>
</dbReference>
<organism evidence="8 9">
    <name type="scientific">Salipiger marinus</name>
    <dbReference type="NCBI Taxonomy" id="555512"/>
    <lineage>
        <taxon>Bacteria</taxon>
        <taxon>Pseudomonadati</taxon>
        <taxon>Pseudomonadota</taxon>
        <taxon>Alphaproteobacteria</taxon>
        <taxon>Rhodobacterales</taxon>
        <taxon>Roseobacteraceae</taxon>
        <taxon>Salipiger</taxon>
    </lineage>
</organism>
<dbReference type="InterPro" id="IPR018211">
    <property type="entry name" value="ADH_Fe_CS"/>
</dbReference>
<evidence type="ECO:0000313" key="8">
    <source>
        <dbReference type="EMBL" id="SDJ08218.1"/>
    </source>
</evidence>
<evidence type="ECO:0000256" key="1">
    <source>
        <dbReference type="ARBA" id="ARBA00001962"/>
    </source>
</evidence>
<keyword evidence="3" id="KW-0560">Oxidoreductase</keyword>
<dbReference type="STRING" id="555512.SAMN04487993_101764"/>
<dbReference type="InterPro" id="IPR001670">
    <property type="entry name" value="ADH_Fe/GldA"/>
</dbReference>
<feature type="domain" description="Alcohol dehydrogenase iron-type/glycerol dehydrogenase GldA" evidence="6">
    <location>
        <begin position="23"/>
        <end position="189"/>
    </location>
</feature>
<accession>A0A1G8QU53</accession>
<name>A0A1G8QU53_9RHOB</name>
<dbReference type="InterPro" id="IPR056798">
    <property type="entry name" value="ADH_Fe_C"/>
</dbReference>
<dbReference type="FunFam" id="3.40.50.1970:FF:000003">
    <property type="entry name" value="Alcohol dehydrogenase, iron-containing"/>
    <property type="match status" value="1"/>
</dbReference>
<evidence type="ECO:0000259" key="7">
    <source>
        <dbReference type="Pfam" id="PF25137"/>
    </source>
</evidence>
<dbReference type="PANTHER" id="PTHR11496:SF102">
    <property type="entry name" value="ALCOHOL DEHYDROGENASE 4"/>
    <property type="match status" value="1"/>
</dbReference>
<dbReference type="CDD" id="cd14861">
    <property type="entry name" value="Fe-ADH-like"/>
    <property type="match status" value="1"/>
</dbReference>
<comment type="similarity">
    <text evidence="2">Belongs to the iron-containing alcohol dehydrogenase family.</text>
</comment>
<dbReference type="AlphaFoldDB" id="A0A1G8QU53"/>
<dbReference type="PROSITE" id="PS00913">
    <property type="entry name" value="ADH_IRON_1"/>
    <property type="match status" value="1"/>
</dbReference>
<comment type="catalytic activity">
    <reaction evidence="5">
        <text>a primary alcohol + NAD(+) = an aldehyde + NADH + H(+)</text>
        <dbReference type="Rhea" id="RHEA:10736"/>
        <dbReference type="ChEBI" id="CHEBI:15378"/>
        <dbReference type="ChEBI" id="CHEBI:15734"/>
        <dbReference type="ChEBI" id="CHEBI:17478"/>
        <dbReference type="ChEBI" id="CHEBI:57540"/>
        <dbReference type="ChEBI" id="CHEBI:57945"/>
        <dbReference type="EC" id="1.1.1.1"/>
    </reaction>
</comment>
<reference evidence="8 9" key="1">
    <citation type="submission" date="2016-10" db="EMBL/GenBank/DDBJ databases">
        <authorList>
            <person name="de Groot N.N."/>
        </authorList>
    </citation>
    <scope>NUCLEOTIDE SEQUENCE [LARGE SCALE GENOMIC DNA]</scope>
    <source>
        <strain evidence="8 9">DSM 26424</strain>
    </source>
</reference>
<comment type="cofactor">
    <cofactor evidence="1">
        <name>Fe cation</name>
        <dbReference type="ChEBI" id="CHEBI:24875"/>
    </cofactor>
</comment>
<dbReference type="SUPFAM" id="SSF56796">
    <property type="entry name" value="Dehydroquinate synthase-like"/>
    <property type="match status" value="1"/>
</dbReference>
<evidence type="ECO:0000259" key="6">
    <source>
        <dbReference type="Pfam" id="PF00465"/>
    </source>
</evidence>
<proteinExistence type="inferred from homology"/>
<protein>
    <submittedName>
        <fullName evidence="8">Uncharacterized protein</fullName>
    </submittedName>
</protein>
<evidence type="ECO:0000256" key="5">
    <source>
        <dbReference type="ARBA" id="ARBA00049243"/>
    </source>
</evidence>
<sequence>MTMRSTTAAETSDRVSGTIGYLTRIEFGEGRIADLPGFLAQAGVTKPLIATDRGLVATGMIARVTESLGAHAVFDGTPANPTEAAVMDAYEVYKAEGCDGIVGIGGGSSLDLAKAVRILTGHPAPLDQYAAVNGGVARIHGRICPLIAVPTTSGTGSEVGRASVIITAEGRKLGILSPHNLPTVALCDPELTYGLPPMLTAATGMDAISHCLETYMAPSFNPPAEAIALHGLDCGLRAIEPATADGQNRAARRDMMVCALEGAMAFQKGLGAVHALTHPLGAIRELNLHHGTLNAVLMPAVLRFNRAAIGAKWDVLADRFGGDPAEACAALNRRLGMPSGLTAMGVTEAMMTEVSHAALKDHCHGTNPRIATQAEYLEILKDSA</sequence>
<dbReference type="Gene3D" id="1.20.1090.10">
    <property type="entry name" value="Dehydroquinate synthase-like - alpha domain"/>
    <property type="match status" value="1"/>
</dbReference>
<evidence type="ECO:0000256" key="2">
    <source>
        <dbReference type="ARBA" id="ARBA00007358"/>
    </source>
</evidence>
<dbReference type="Gene3D" id="3.40.50.1970">
    <property type="match status" value="1"/>
</dbReference>
<dbReference type="GO" id="GO:0004022">
    <property type="term" value="F:alcohol dehydrogenase (NAD+) activity"/>
    <property type="evidence" value="ECO:0007669"/>
    <property type="project" value="UniProtKB-EC"/>
</dbReference>
<evidence type="ECO:0000256" key="4">
    <source>
        <dbReference type="ARBA" id="ARBA00023027"/>
    </source>
</evidence>
<dbReference type="InterPro" id="IPR039697">
    <property type="entry name" value="Alcohol_dehydrogenase_Fe"/>
</dbReference>
<dbReference type="GO" id="GO:0046872">
    <property type="term" value="F:metal ion binding"/>
    <property type="evidence" value="ECO:0007669"/>
    <property type="project" value="InterPro"/>
</dbReference>
<gene>
    <name evidence="8" type="ORF">SAMN04487993_101764</name>
</gene>
<feature type="domain" description="Fe-containing alcohol dehydrogenase-like C-terminal" evidence="7">
    <location>
        <begin position="200"/>
        <end position="383"/>
    </location>
</feature>
<keyword evidence="4" id="KW-0520">NAD</keyword>
<keyword evidence="9" id="KW-1185">Reference proteome</keyword>
<dbReference type="OrthoDB" id="9815791at2"/>
<evidence type="ECO:0000256" key="3">
    <source>
        <dbReference type="ARBA" id="ARBA00023002"/>
    </source>
</evidence>
<dbReference type="Pfam" id="PF00465">
    <property type="entry name" value="Fe-ADH"/>
    <property type="match status" value="1"/>
</dbReference>